<proteinExistence type="predicted"/>
<accession>A0AC34GFM4</accession>
<dbReference type="WBParaSite" id="ES5_v2.g28303.t1">
    <property type="protein sequence ID" value="ES5_v2.g28303.t1"/>
    <property type="gene ID" value="ES5_v2.g28303"/>
</dbReference>
<name>A0AC34GFM4_9BILA</name>
<evidence type="ECO:0000313" key="2">
    <source>
        <dbReference type="WBParaSite" id="ES5_v2.g28303.t1"/>
    </source>
</evidence>
<protein>
    <submittedName>
        <fullName evidence="2">Uncharacterized protein</fullName>
    </submittedName>
</protein>
<organism evidence="1 2">
    <name type="scientific">Panagrolaimus sp. ES5</name>
    <dbReference type="NCBI Taxonomy" id="591445"/>
    <lineage>
        <taxon>Eukaryota</taxon>
        <taxon>Metazoa</taxon>
        <taxon>Ecdysozoa</taxon>
        <taxon>Nematoda</taxon>
        <taxon>Chromadorea</taxon>
        <taxon>Rhabditida</taxon>
        <taxon>Tylenchina</taxon>
        <taxon>Panagrolaimomorpha</taxon>
        <taxon>Panagrolaimoidea</taxon>
        <taxon>Panagrolaimidae</taxon>
        <taxon>Panagrolaimus</taxon>
    </lineage>
</organism>
<evidence type="ECO:0000313" key="1">
    <source>
        <dbReference type="Proteomes" id="UP000887579"/>
    </source>
</evidence>
<sequence length="60" mass="6602">SVFGNKLSYCILGECVDATPIFADDCGDERIVRYPIIEESEGVGHSQRAVEDADITRQRG</sequence>
<reference evidence="2" key="1">
    <citation type="submission" date="2022-11" db="UniProtKB">
        <authorList>
            <consortium name="WormBaseParasite"/>
        </authorList>
    </citation>
    <scope>IDENTIFICATION</scope>
</reference>
<dbReference type="Proteomes" id="UP000887579">
    <property type="component" value="Unplaced"/>
</dbReference>